<dbReference type="GO" id="GO:0000329">
    <property type="term" value="C:fungal-type vacuole membrane"/>
    <property type="evidence" value="ECO:0007669"/>
    <property type="project" value="InterPro"/>
</dbReference>
<evidence type="ECO:0000256" key="2">
    <source>
        <dbReference type="SAM" id="Phobius"/>
    </source>
</evidence>
<dbReference type="EMBL" id="JAAAHW010000350">
    <property type="protein sequence ID" value="KAG0003441.1"/>
    <property type="molecule type" value="Genomic_DNA"/>
</dbReference>
<reference evidence="3" key="1">
    <citation type="journal article" date="2020" name="Fungal Divers.">
        <title>Resolving the Mortierellaceae phylogeny through synthesis of multi-gene phylogenetics and phylogenomics.</title>
        <authorList>
            <person name="Vandepol N."/>
            <person name="Liber J."/>
            <person name="Desiro A."/>
            <person name="Na H."/>
            <person name="Kennedy M."/>
            <person name="Barry K."/>
            <person name="Grigoriev I.V."/>
            <person name="Miller A.N."/>
            <person name="O'Donnell K."/>
            <person name="Stajich J.E."/>
            <person name="Bonito G."/>
        </authorList>
    </citation>
    <scope>NUCLEOTIDE SEQUENCE</scope>
    <source>
        <strain evidence="3">MES-2147</strain>
    </source>
</reference>
<organism evidence="3 4">
    <name type="scientific">Modicella reniformis</name>
    <dbReference type="NCBI Taxonomy" id="1440133"/>
    <lineage>
        <taxon>Eukaryota</taxon>
        <taxon>Fungi</taxon>
        <taxon>Fungi incertae sedis</taxon>
        <taxon>Mucoromycota</taxon>
        <taxon>Mortierellomycotina</taxon>
        <taxon>Mortierellomycetes</taxon>
        <taxon>Mortierellales</taxon>
        <taxon>Mortierellaceae</taxon>
        <taxon>Modicella</taxon>
    </lineage>
</organism>
<keyword evidence="2" id="KW-1133">Transmembrane helix</keyword>
<evidence type="ECO:0000313" key="3">
    <source>
        <dbReference type="EMBL" id="KAG0003441.1"/>
    </source>
</evidence>
<keyword evidence="2" id="KW-0472">Membrane</keyword>
<dbReference type="Proteomes" id="UP000749646">
    <property type="component" value="Unassembled WGS sequence"/>
</dbReference>
<feature type="transmembrane region" description="Helical" evidence="2">
    <location>
        <begin position="135"/>
        <end position="159"/>
    </location>
</feature>
<evidence type="ECO:0000313" key="4">
    <source>
        <dbReference type="Proteomes" id="UP000749646"/>
    </source>
</evidence>
<dbReference type="OrthoDB" id="10039566at2759"/>
<dbReference type="AlphaFoldDB" id="A0A9P6MIP7"/>
<keyword evidence="4" id="KW-1185">Reference proteome</keyword>
<dbReference type="InterPro" id="IPR046368">
    <property type="entry name" value="Tag1"/>
</dbReference>
<dbReference type="Pfam" id="PF12505">
    <property type="entry name" value="DUF3712"/>
    <property type="match status" value="2"/>
</dbReference>
<proteinExistence type="predicted"/>
<feature type="compositionally biased region" description="Polar residues" evidence="1">
    <location>
        <begin position="80"/>
        <end position="93"/>
    </location>
</feature>
<comment type="caution">
    <text evidence="3">The sequence shown here is derived from an EMBL/GenBank/DDBJ whole genome shotgun (WGS) entry which is preliminary data.</text>
</comment>
<sequence>MPSTPHDPKSQSLPYSEAETEYHDQSDNNHSLAASSRIGSKSSSFYSFLTASSLASKNTPKRRSTKEQAADATFALSTLRSSIPSNHKPQQRTQPRDNNGSGNDNNDLDDYSFMNYEYETSTKPYRKPFYRRRRFWWTCAISTVLFLAAFIPLLLIVILPKVAQAMINASTMEIRQMNMTNPQERSVQVSVDAAIVGIPTMFAAKVEFQAPVQVFWVRGPDDQPRVGQMTLGTIEKRAFAKAQFTQATTFEIADPQLFGEFAKVMMASNTFLWRIDAKIDVSVIGRTIKDLSLDKVLNLNGLSNFSNLKILTFDIPSDAPNGAGALVSIRVSIPNPSPIGMSLGTLDIDMSLKSAYLGRISARNVTLIGGQPTILQLDGMINKQTDAVALQELSDLISNYLSNSPTTAYGQGVSVLPDGVNSVTWITTAIVATKMTIPLLPPTPLNVIKEVDIKDMSLVLNAQQPWAPTVASTGIAAQFQLPFNLSLNITNIWDPRLTLGYQNDPIADITSGVWNRTNSDMIHNKISFTLPPSQMPIRPEAHDTFAKFLIAVTQQDSALFDILGRAQSVATTSIGQVNITVPFNVSLALQGINFGKMVPQISAVTVAGANVNYVILNATVIIDNPSIFAVEAGAATLHIMATTQGMTEYIGDVTIPNLKLNPGPNPLEAFVHFQPKNAAFRDAFFTEYIVGKDFSASLYGDANSSPITSLAPVMESLKMSTSVPGMKPPPKLIIGGNGNTTVGQFLNEHMVMLQVQVLNPLATTLWIHQLTANVTWKGFPLGTISLVQSFPIKPSGVDTSPLFGIQIPTTYQFWLGSWSIDGNKGVGYESGIEYSQSQVGVFLKIEFSLNGLGPGMWGTRRRKRSLEGVEVQEHHEFYEENFNMMDELGPEPDKQDRRAYLEWLKRAVQLTYPDEAAADGWM</sequence>
<keyword evidence="2" id="KW-0812">Transmembrane</keyword>
<protein>
    <submittedName>
        <fullName evidence="3">Uncharacterized protein</fullName>
    </submittedName>
</protein>
<gene>
    <name evidence="3" type="ORF">BGZ65_001698</name>
</gene>
<accession>A0A9P6MIP7</accession>
<feature type="region of interest" description="Disordered" evidence="1">
    <location>
        <begin position="80"/>
        <end position="106"/>
    </location>
</feature>
<dbReference type="PANTHER" id="PTHR35895">
    <property type="entry name" value="CHROMOSOME 16, WHOLE GENOME SHOTGUN SEQUENCE"/>
    <property type="match status" value="1"/>
</dbReference>
<dbReference type="PANTHER" id="PTHR35895:SF1">
    <property type="entry name" value="LIPID-BINDING SERUM GLYCOPROTEIN C-TERMINAL DOMAIN-CONTAINING PROTEIN"/>
    <property type="match status" value="1"/>
</dbReference>
<name>A0A9P6MIP7_9FUNG</name>
<evidence type="ECO:0000256" key="1">
    <source>
        <dbReference type="SAM" id="MobiDB-lite"/>
    </source>
</evidence>
<feature type="region of interest" description="Disordered" evidence="1">
    <location>
        <begin position="1"/>
        <end position="36"/>
    </location>
</feature>
<dbReference type="InterPro" id="IPR022185">
    <property type="entry name" value="DUF3712"/>
</dbReference>